<evidence type="ECO:0000256" key="1">
    <source>
        <dbReference type="SAM" id="MobiDB-lite"/>
    </source>
</evidence>
<dbReference type="AlphaFoldDB" id="A0AAJ0G5C9"/>
<keyword evidence="3" id="KW-1185">Reference proteome</keyword>
<accession>A0AAJ0G5C9</accession>
<protein>
    <submittedName>
        <fullName evidence="2">Uncharacterized protein</fullName>
    </submittedName>
</protein>
<dbReference type="EMBL" id="JAWDJX010000046">
    <property type="protein sequence ID" value="KAK3048717.1"/>
    <property type="molecule type" value="Genomic_DNA"/>
</dbReference>
<gene>
    <name evidence="2" type="ORF">LTR09_010026</name>
</gene>
<feature type="compositionally biased region" description="Low complexity" evidence="1">
    <location>
        <begin position="76"/>
        <end position="87"/>
    </location>
</feature>
<comment type="caution">
    <text evidence="2">The sequence shown here is derived from an EMBL/GenBank/DDBJ whole genome shotgun (WGS) entry which is preliminary data.</text>
</comment>
<proteinExistence type="predicted"/>
<feature type="compositionally biased region" description="Basic and acidic residues" evidence="1">
    <location>
        <begin position="58"/>
        <end position="67"/>
    </location>
</feature>
<feature type="region of interest" description="Disordered" evidence="1">
    <location>
        <begin position="1"/>
        <end position="105"/>
    </location>
</feature>
<organism evidence="2 3">
    <name type="scientific">Extremus antarcticus</name>
    <dbReference type="NCBI Taxonomy" id="702011"/>
    <lineage>
        <taxon>Eukaryota</taxon>
        <taxon>Fungi</taxon>
        <taxon>Dikarya</taxon>
        <taxon>Ascomycota</taxon>
        <taxon>Pezizomycotina</taxon>
        <taxon>Dothideomycetes</taxon>
        <taxon>Dothideomycetidae</taxon>
        <taxon>Mycosphaerellales</taxon>
        <taxon>Extremaceae</taxon>
        <taxon>Extremus</taxon>
    </lineage>
</organism>
<sequence length="292" mass="30850">MASQPPIETPQEHADGDQEEEPADGNASRERNESSSPDVPLRIVMRAAATTNQEEATDSARPDDDRSATAARKKASSQPSSSRISSANVRTAKARQTRSGGHSTAANGEVQCKACYDRIRHKKGLTNPKYRGRRCENPGCDSSEDRKQGVGCGDNGEVLCSRCYHKGYNAKKRSQGRLQGQGHSGGEAEGNEGEEEEEIGGEDEGEGQDDDGGEIEEAEGGEGEGEGEDEEEEWAGFSDGEDIENAAVVEQPSMKTSTTKQRPAEGAGAKDGGEGGDASSQESAGSDSEPQK</sequence>
<evidence type="ECO:0000313" key="2">
    <source>
        <dbReference type="EMBL" id="KAK3048717.1"/>
    </source>
</evidence>
<feature type="compositionally biased region" description="Polar residues" evidence="1">
    <location>
        <begin position="279"/>
        <end position="292"/>
    </location>
</feature>
<evidence type="ECO:0000313" key="3">
    <source>
        <dbReference type="Proteomes" id="UP001271007"/>
    </source>
</evidence>
<reference evidence="2" key="1">
    <citation type="submission" date="2023-04" db="EMBL/GenBank/DDBJ databases">
        <title>Black Yeasts Isolated from many extreme environments.</title>
        <authorList>
            <person name="Coleine C."/>
            <person name="Stajich J.E."/>
            <person name="Selbmann L."/>
        </authorList>
    </citation>
    <scope>NUCLEOTIDE SEQUENCE</scope>
    <source>
        <strain evidence="2">CCFEE 5312</strain>
    </source>
</reference>
<feature type="region of interest" description="Disordered" evidence="1">
    <location>
        <begin position="171"/>
        <end position="292"/>
    </location>
</feature>
<name>A0AAJ0G5C9_9PEZI</name>
<dbReference type="Proteomes" id="UP001271007">
    <property type="component" value="Unassembled WGS sequence"/>
</dbReference>
<feature type="region of interest" description="Disordered" evidence="1">
    <location>
        <begin position="126"/>
        <end position="155"/>
    </location>
</feature>
<feature type="compositionally biased region" description="Acidic residues" evidence="1">
    <location>
        <begin position="189"/>
        <end position="244"/>
    </location>
</feature>